<dbReference type="AlphaFoldDB" id="A0A1G4B2C0"/>
<dbReference type="RefSeq" id="XP_022472679.1">
    <property type="nucleotide sequence ID" value="XM_022620737.1"/>
</dbReference>
<evidence type="ECO:0000313" key="2">
    <source>
        <dbReference type="Proteomes" id="UP000176998"/>
    </source>
</evidence>
<organism evidence="1 2">
    <name type="scientific">Colletotrichum orchidophilum</name>
    <dbReference type="NCBI Taxonomy" id="1209926"/>
    <lineage>
        <taxon>Eukaryota</taxon>
        <taxon>Fungi</taxon>
        <taxon>Dikarya</taxon>
        <taxon>Ascomycota</taxon>
        <taxon>Pezizomycotina</taxon>
        <taxon>Sordariomycetes</taxon>
        <taxon>Hypocreomycetidae</taxon>
        <taxon>Glomerellales</taxon>
        <taxon>Glomerellaceae</taxon>
        <taxon>Colletotrichum</taxon>
    </lineage>
</organism>
<name>A0A1G4B2C0_9PEZI</name>
<gene>
    <name evidence="1" type="ORF">CORC01_09107</name>
</gene>
<evidence type="ECO:0000313" key="1">
    <source>
        <dbReference type="EMBL" id="OHE95517.1"/>
    </source>
</evidence>
<dbReference type="GeneID" id="34562247"/>
<proteinExistence type="predicted"/>
<keyword evidence="2" id="KW-1185">Reference proteome</keyword>
<dbReference type="EMBL" id="MJBS01000081">
    <property type="protein sequence ID" value="OHE95517.1"/>
    <property type="molecule type" value="Genomic_DNA"/>
</dbReference>
<dbReference type="Proteomes" id="UP000176998">
    <property type="component" value="Unassembled WGS sequence"/>
</dbReference>
<sequence>MDSGCALALAVAQVHGSAFRAPHPGPMQAEARLDSPHFCQHVDLRRPVTSHRDDDPGTLTATACCRQHLRHGLRRMIPWNQVRSARDPWPLVSRGPDPFDDTSAHEFRRVNDCPEREISGGVEAETESVHLLLTFWKQSDHLHSLD</sequence>
<protein>
    <submittedName>
        <fullName evidence="1">Uncharacterized protein</fullName>
    </submittedName>
</protein>
<reference evidence="1 2" key="1">
    <citation type="submission" date="2016-09" db="EMBL/GenBank/DDBJ databases">
        <authorList>
            <person name="Capua I."/>
            <person name="De Benedictis P."/>
            <person name="Joannis T."/>
            <person name="Lombin L.H."/>
            <person name="Cattoli G."/>
        </authorList>
    </citation>
    <scope>NUCLEOTIDE SEQUENCE [LARGE SCALE GENOMIC DNA]</scope>
    <source>
        <strain evidence="1 2">IMI 309357</strain>
    </source>
</reference>
<comment type="caution">
    <text evidence="1">The sequence shown here is derived from an EMBL/GenBank/DDBJ whole genome shotgun (WGS) entry which is preliminary data.</text>
</comment>
<accession>A0A1G4B2C0</accession>